<evidence type="ECO:0000313" key="4">
    <source>
        <dbReference type="Proteomes" id="UP001517376"/>
    </source>
</evidence>
<proteinExistence type="predicted"/>
<dbReference type="PANTHER" id="PTHR35535">
    <property type="entry name" value="HEAT SHOCK PROTEIN HSLJ"/>
    <property type="match status" value="1"/>
</dbReference>
<evidence type="ECO:0000256" key="1">
    <source>
        <dbReference type="SAM" id="SignalP"/>
    </source>
</evidence>
<reference evidence="4" key="1">
    <citation type="submission" date="2020-01" db="EMBL/GenBank/DDBJ databases">
        <title>Sphingomonas sp. strain CSW-10.</title>
        <authorList>
            <person name="Chen W.-M."/>
        </authorList>
    </citation>
    <scope>NUCLEOTIDE SEQUENCE [LARGE SCALE GENOMIC DNA]</scope>
    <source>
        <strain evidence="4">CCP-1</strain>
    </source>
</reference>
<comment type="caution">
    <text evidence="3">The sequence shown here is derived from an EMBL/GenBank/DDBJ whole genome shotgun (WGS) entry which is preliminary data.</text>
</comment>
<feature type="chain" id="PRO_5046010370" evidence="1">
    <location>
        <begin position="24"/>
        <end position="228"/>
    </location>
</feature>
<keyword evidence="1" id="KW-0732">Signal</keyword>
<gene>
    <name evidence="3" type="ORF">GU920_10900</name>
</gene>
<organism evidence="3 4">
    <name type="scientific">Paragemmobacter ruber</name>
    <dbReference type="NCBI Taxonomy" id="1985673"/>
    <lineage>
        <taxon>Bacteria</taxon>
        <taxon>Pseudomonadati</taxon>
        <taxon>Pseudomonadota</taxon>
        <taxon>Alphaproteobacteria</taxon>
        <taxon>Rhodobacterales</taxon>
        <taxon>Paracoccaceae</taxon>
        <taxon>Paragemmobacter</taxon>
    </lineage>
</organism>
<accession>A0ABW9Y677</accession>
<dbReference type="InterPro" id="IPR005184">
    <property type="entry name" value="DUF306_Meta_HslJ"/>
</dbReference>
<dbReference type="RefSeq" id="WP_161767036.1">
    <property type="nucleotide sequence ID" value="NZ_JAAATW010000002.1"/>
</dbReference>
<dbReference type="InterPro" id="IPR038670">
    <property type="entry name" value="HslJ-like_sf"/>
</dbReference>
<dbReference type="EMBL" id="JAAATW010000002">
    <property type="protein sequence ID" value="NBE08046.1"/>
    <property type="molecule type" value="Genomic_DNA"/>
</dbReference>
<dbReference type="Gene3D" id="2.40.128.270">
    <property type="match status" value="1"/>
</dbReference>
<keyword evidence="4" id="KW-1185">Reference proteome</keyword>
<dbReference type="PANTHER" id="PTHR35535:SF1">
    <property type="entry name" value="HEAT SHOCK PROTEIN HSLJ"/>
    <property type="match status" value="1"/>
</dbReference>
<feature type="domain" description="DUF306" evidence="2">
    <location>
        <begin position="121"/>
        <end position="223"/>
    </location>
</feature>
<dbReference type="Pfam" id="PF03724">
    <property type="entry name" value="META"/>
    <property type="match status" value="1"/>
</dbReference>
<protein>
    <submittedName>
        <fullName evidence="3">META domain-containing protein</fullName>
    </submittedName>
</protein>
<name>A0ABW9Y677_9RHOB</name>
<dbReference type="Proteomes" id="UP001517376">
    <property type="component" value="Unassembled WGS sequence"/>
</dbReference>
<evidence type="ECO:0000259" key="2">
    <source>
        <dbReference type="Pfam" id="PF03724"/>
    </source>
</evidence>
<feature type="signal peptide" evidence="1">
    <location>
        <begin position="1"/>
        <end position="23"/>
    </location>
</feature>
<dbReference type="InterPro" id="IPR053147">
    <property type="entry name" value="Hsp_HslJ-like"/>
</dbReference>
<evidence type="ECO:0000313" key="3">
    <source>
        <dbReference type="EMBL" id="NBE08046.1"/>
    </source>
</evidence>
<sequence>MPPRRTAMIAAAFAATTTAGAHAQDSADLLPFTARGNEPFWSLTVTPEGSTYTDMEGLTLTAPFTEPSVADGARLYPTAAGPLRLTETLCRDSMSGMPYPFTVTLNRDGADLPGCAGDPARLLAGEWVVTTLDGAALAKGADVTLAFDAGRIAGLAACNRYAGSYTLTGEGLTFGPMAGTRMACPEPLMATEAAVYAAFARVTQFDIAPDGSLLLKADEATTLFTATR</sequence>